<keyword evidence="1" id="KW-1133">Transmembrane helix</keyword>
<protein>
    <submittedName>
        <fullName evidence="2">Uncharacterized protein</fullName>
    </submittedName>
</protein>
<reference evidence="2 3" key="1">
    <citation type="submission" date="2018-06" db="EMBL/GenBank/DDBJ databases">
        <title>Genomic Encyclopedia of Archaeal and Bacterial Type Strains, Phase II (KMG-II): from individual species to whole genera.</title>
        <authorList>
            <person name="Goeker M."/>
        </authorList>
    </citation>
    <scope>NUCLEOTIDE SEQUENCE [LARGE SCALE GENOMIC DNA]</scope>
    <source>
        <strain evidence="2 3">DSM 6779</strain>
    </source>
</reference>
<proteinExistence type="predicted"/>
<dbReference type="Proteomes" id="UP000249239">
    <property type="component" value="Unassembled WGS sequence"/>
</dbReference>
<keyword evidence="3" id="KW-1185">Reference proteome</keyword>
<evidence type="ECO:0000256" key="1">
    <source>
        <dbReference type="SAM" id="Phobius"/>
    </source>
</evidence>
<accession>A0A2W7MZE2</accession>
<sequence>MNDNLIFFTNMGLAMILAMFGMAKRLRDNQTLKTLLWITTLVGVTGSSLRFFPNMDISLLTTWSFWNPFVYITLYAGLRHAYRLCYQREPTYHKASWFDPEEGRKQNTFDVFVHLFPMLMALIFPFIMQKIFQ</sequence>
<organism evidence="2 3">
    <name type="scientific">Breznakibacter xylanolyticus</name>
    <dbReference type="NCBI Taxonomy" id="990"/>
    <lineage>
        <taxon>Bacteria</taxon>
        <taxon>Pseudomonadati</taxon>
        <taxon>Bacteroidota</taxon>
        <taxon>Bacteroidia</taxon>
        <taxon>Marinilabiliales</taxon>
        <taxon>Marinilabiliaceae</taxon>
        <taxon>Breznakibacter</taxon>
    </lineage>
</organism>
<keyword evidence="1" id="KW-0812">Transmembrane</keyword>
<evidence type="ECO:0000313" key="2">
    <source>
        <dbReference type="EMBL" id="PZX09964.1"/>
    </source>
</evidence>
<feature type="transmembrane region" description="Helical" evidence="1">
    <location>
        <begin position="111"/>
        <end position="132"/>
    </location>
</feature>
<dbReference type="EMBL" id="QKZK01000063">
    <property type="protein sequence ID" value="PZX09964.1"/>
    <property type="molecule type" value="Genomic_DNA"/>
</dbReference>
<comment type="caution">
    <text evidence="2">The sequence shown here is derived from an EMBL/GenBank/DDBJ whole genome shotgun (WGS) entry which is preliminary data.</text>
</comment>
<feature type="transmembrane region" description="Helical" evidence="1">
    <location>
        <begin position="6"/>
        <end position="23"/>
    </location>
</feature>
<dbReference type="AlphaFoldDB" id="A0A2W7MZE2"/>
<evidence type="ECO:0000313" key="3">
    <source>
        <dbReference type="Proteomes" id="UP000249239"/>
    </source>
</evidence>
<gene>
    <name evidence="2" type="ORF">LX69_03469</name>
</gene>
<name>A0A2W7MZE2_9BACT</name>
<feature type="transmembrane region" description="Helical" evidence="1">
    <location>
        <begin position="35"/>
        <end position="52"/>
    </location>
</feature>
<dbReference type="RefSeq" id="WP_111447234.1">
    <property type="nucleotide sequence ID" value="NZ_QKZK01000063.1"/>
</dbReference>
<feature type="transmembrane region" description="Helical" evidence="1">
    <location>
        <begin position="58"/>
        <end position="78"/>
    </location>
</feature>
<keyword evidence="1" id="KW-0472">Membrane</keyword>